<evidence type="ECO:0000313" key="2">
    <source>
        <dbReference type="EMBL" id="KAL2291726.1"/>
    </source>
</evidence>
<accession>A0ABR4FAK1</accession>
<reference evidence="2 3" key="1">
    <citation type="submission" date="2024-03" db="EMBL/GenBank/DDBJ databases">
        <title>A high-quality draft genome sequence of Diaporthe vaccinii, a causative agent of upright dieback and viscid rot disease in cranberry plants.</title>
        <authorList>
            <person name="Sarrasin M."/>
            <person name="Lang B.F."/>
            <person name="Burger G."/>
        </authorList>
    </citation>
    <scope>NUCLEOTIDE SEQUENCE [LARGE SCALE GENOMIC DNA]</scope>
    <source>
        <strain evidence="2 3">IS7</strain>
    </source>
</reference>
<proteinExistence type="predicted"/>
<evidence type="ECO:0000313" key="3">
    <source>
        <dbReference type="Proteomes" id="UP001600888"/>
    </source>
</evidence>
<feature type="transmembrane region" description="Helical" evidence="1">
    <location>
        <begin position="77"/>
        <end position="95"/>
    </location>
</feature>
<sequence length="236" mass="26528">MGSKIDALSHAFDFCISITAFGLFLTAFVGDFRQKLWYRGGTEGWNSNPNERIHCDLPGHCHELPEPLVWSQQLTEAMLAVALLSLTLLVTRIVLGISRQTSRTISIIYDSLLAFFWFRLLLSQASGDFSDPRHPSPRPWYLVRKCPTDTAAACYVAQASFAISVLAALFYGGRFLAAAIEMVVVWARAQEDGYQLVAMNSDLVDEDAAAREKERYWHLYEDALSPVLAFFPQNVR</sequence>
<name>A0ABR4FAK1_9PEZI</name>
<dbReference type="Proteomes" id="UP001600888">
    <property type="component" value="Unassembled WGS sequence"/>
</dbReference>
<comment type="caution">
    <text evidence="2">The sequence shown here is derived from an EMBL/GenBank/DDBJ whole genome shotgun (WGS) entry which is preliminary data.</text>
</comment>
<keyword evidence="1" id="KW-1133">Transmembrane helix</keyword>
<keyword evidence="3" id="KW-1185">Reference proteome</keyword>
<feature type="transmembrane region" description="Helical" evidence="1">
    <location>
        <begin position="12"/>
        <end position="30"/>
    </location>
</feature>
<organism evidence="2 3">
    <name type="scientific">Diaporthe vaccinii</name>
    <dbReference type="NCBI Taxonomy" id="105482"/>
    <lineage>
        <taxon>Eukaryota</taxon>
        <taxon>Fungi</taxon>
        <taxon>Dikarya</taxon>
        <taxon>Ascomycota</taxon>
        <taxon>Pezizomycotina</taxon>
        <taxon>Sordariomycetes</taxon>
        <taxon>Sordariomycetidae</taxon>
        <taxon>Diaporthales</taxon>
        <taxon>Diaporthaceae</taxon>
        <taxon>Diaporthe</taxon>
        <taxon>Diaporthe eres species complex</taxon>
    </lineage>
</organism>
<keyword evidence="1" id="KW-0812">Transmembrane</keyword>
<feature type="transmembrane region" description="Helical" evidence="1">
    <location>
        <begin position="150"/>
        <end position="172"/>
    </location>
</feature>
<gene>
    <name evidence="2" type="ORF">FJTKL_11930</name>
</gene>
<dbReference type="EMBL" id="JBAWTH010000005">
    <property type="protein sequence ID" value="KAL2291726.1"/>
    <property type="molecule type" value="Genomic_DNA"/>
</dbReference>
<evidence type="ECO:0000256" key="1">
    <source>
        <dbReference type="SAM" id="Phobius"/>
    </source>
</evidence>
<keyword evidence="1" id="KW-0472">Membrane</keyword>
<protein>
    <submittedName>
        <fullName evidence="2">Uncharacterized protein</fullName>
    </submittedName>
</protein>